<dbReference type="Gene3D" id="3.30.70.330">
    <property type="match status" value="1"/>
</dbReference>
<evidence type="ECO:0000256" key="2">
    <source>
        <dbReference type="ARBA" id="ARBA00004496"/>
    </source>
</evidence>
<reference evidence="9" key="4">
    <citation type="journal article" date="2022" name="PLoS Pathog.">
        <title>Chromosome-level genome of Schistosoma haematobium underpins genome-wide explorations of molecular variation.</title>
        <authorList>
            <person name="Stroehlein A.J."/>
            <person name="Korhonen P.K."/>
            <person name="Lee V.V."/>
            <person name="Ralph S.A."/>
            <person name="Mentink-Kane M."/>
            <person name="You H."/>
            <person name="McManus D.P."/>
            <person name="Tchuente L.T."/>
            <person name="Stothard J.R."/>
            <person name="Kaur P."/>
            <person name="Dudchenko O."/>
            <person name="Aiden E.L."/>
            <person name="Yang B."/>
            <person name="Yang H."/>
            <person name="Emery A.M."/>
            <person name="Webster B.L."/>
            <person name="Brindley P.J."/>
            <person name="Rollinson D."/>
            <person name="Chang B.C.H."/>
            <person name="Gasser R.B."/>
            <person name="Young N.D."/>
        </authorList>
    </citation>
    <scope>NUCLEOTIDE SEQUENCE</scope>
</reference>
<comment type="caution">
    <text evidence="9">The sequence shown here is derived from an EMBL/GenBank/DDBJ whole genome shotgun (WGS) entry which is preliminary data.</text>
</comment>
<dbReference type="SUPFAM" id="SSF54928">
    <property type="entry name" value="RNA-binding domain, RBD"/>
    <property type="match status" value="1"/>
</dbReference>
<dbReference type="KEGG" id="shx:MS3_00008635"/>
<dbReference type="Proteomes" id="UP000471633">
    <property type="component" value="Unassembled WGS sequence"/>
</dbReference>
<feature type="compositionally biased region" description="Polar residues" evidence="8">
    <location>
        <begin position="8"/>
        <end position="17"/>
    </location>
</feature>
<keyword evidence="5" id="KW-0694">RNA-binding</keyword>
<evidence type="ECO:0000256" key="1">
    <source>
        <dbReference type="ARBA" id="ARBA00004123"/>
    </source>
</evidence>
<dbReference type="GO" id="GO:0007399">
    <property type="term" value="P:nervous system development"/>
    <property type="evidence" value="ECO:0007669"/>
    <property type="project" value="InterPro"/>
</dbReference>
<dbReference type="InterPro" id="IPR000504">
    <property type="entry name" value="RRM_dom"/>
</dbReference>
<keyword evidence="7" id="KW-0539">Nucleus</keyword>
<reference evidence="9" key="1">
    <citation type="journal article" date="2012" name="Nat. Genet.">
        <title>Whole-genome sequence of Schistosoma haematobium.</title>
        <authorList>
            <person name="Young N.D."/>
            <person name="Jex A.R."/>
            <person name="Li B."/>
            <person name="Liu S."/>
            <person name="Yang L."/>
            <person name="Xiong Z."/>
            <person name="Li Y."/>
            <person name="Cantacessi C."/>
            <person name="Hall R.S."/>
            <person name="Xu X."/>
            <person name="Chen F."/>
            <person name="Wu X."/>
            <person name="Zerlotini A."/>
            <person name="Oliveira G."/>
            <person name="Hofmann A."/>
            <person name="Zhang G."/>
            <person name="Fang X."/>
            <person name="Kang Y."/>
            <person name="Campbell B.E."/>
            <person name="Loukas A."/>
            <person name="Ranganathan S."/>
            <person name="Rollinson D."/>
            <person name="Rinaldi G."/>
            <person name="Brindley P.J."/>
            <person name="Yang H."/>
            <person name="Wang J."/>
            <person name="Wang J."/>
            <person name="Gasser R.B."/>
        </authorList>
    </citation>
    <scope>NUCLEOTIDE SEQUENCE</scope>
</reference>
<keyword evidence="6" id="KW-0508">mRNA splicing</keyword>
<dbReference type="CTD" id="24589166"/>
<dbReference type="AlphaFoldDB" id="A0A6A5DI72"/>
<keyword evidence="4" id="KW-0507">mRNA processing</keyword>
<dbReference type="InterPro" id="IPR012677">
    <property type="entry name" value="Nucleotide-bd_a/b_plait_sf"/>
</dbReference>
<evidence type="ECO:0000256" key="8">
    <source>
        <dbReference type="SAM" id="MobiDB-lite"/>
    </source>
</evidence>
<dbReference type="PANTHER" id="PTHR15597:SF22">
    <property type="entry name" value="RNA-BINDING FOX PROTEIN 1, ISOFORM H"/>
    <property type="match status" value="1"/>
</dbReference>
<dbReference type="InterPro" id="IPR034237">
    <property type="entry name" value="FOX1_RRM"/>
</dbReference>
<accession>A0A6A5DI72</accession>
<comment type="subcellular location">
    <subcellularLocation>
        <location evidence="2">Cytoplasm</location>
    </subcellularLocation>
    <subcellularLocation>
        <location evidence="1">Nucleus</location>
    </subcellularLocation>
</comment>
<keyword evidence="3" id="KW-0963">Cytoplasm</keyword>
<evidence type="ECO:0000256" key="4">
    <source>
        <dbReference type="ARBA" id="ARBA00022664"/>
    </source>
</evidence>
<feature type="region of interest" description="Disordered" evidence="8">
    <location>
        <begin position="1"/>
        <end position="51"/>
    </location>
</feature>
<dbReference type="GeneID" id="24589166"/>
<dbReference type="GO" id="GO:0003729">
    <property type="term" value="F:mRNA binding"/>
    <property type="evidence" value="ECO:0007669"/>
    <property type="project" value="TreeGrafter"/>
</dbReference>
<dbReference type="GO" id="GO:0005634">
    <property type="term" value="C:nucleus"/>
    <property type="evidence" value="ECO:0007669"/>
    <property type="project" value="UniProtKB-SubCell"/>
</dbReference>
<gene>
    <name evidence="9" type="primary">RBFOX2_3</name>
    <name evidence="9" type="ORF">MS3_00008635</name>
</gene>
<dbReference type="SMART" id="SM00360">
    <property type="entry name" value="RRM"/>
    <property type="match status" value="1"/>
</dbReference>
<dbReference type="GO" id="GO:0006397">
    <property type="term" value="P:mRNA processing"/>
    <property type="evidence" value="ECO:0007669"/>
    <property type="project" value="UniProtKB-KW"/>
</dbReference>
<evidence type="ECO:0000313" key="9">
    <source>
        <dbReference type="EMBL" id="KAH9581523.1"/>
    </source>
</evidence>
<dbReference type="InterPro" id="IPR047131">
    <property type="entry name" value="RBFOX1-like"/>
</dbReference>
<feature type="region of interest" description="Disordered" evidence="8">
    <location>
        <begin position="122"/>
        <end position="155"/>
    </location>
</feature>
<feature type="region of interest" description="Disordered" evidence="8">
    <location>
        <begin position="447"/>
        <end position="467"/>
    </location>
</feature>
<evidence type="ECO:0000256" key="7">
    <source>
        <dbReference type="ARBA" id="ARBA00023242"/>
    </source>
</evidence>
<evidence type="ECO:0000256" key="6">
    <source>
        <dbReference type="ARBA" id="ARBA00023187"/>
    </source>
</evidence>
<dbReference type="CDD" id="cd12407">
    <property type="entry name" value="RRM_FOX1_like"/>
    <property type="match status" value="1"/>
</dbReference>
<dbReference type="PANTHER" id="PTHR15597">
    <property type="entry name" value="ATAXIN 2-BINDING PROTEIN 1-RELATED"/>
    <property type="match status" value="1"/>
</dbReference>
<dbReference type="FunFam" id="3.30.70.330:FF:000375">
    <property type="entry name" value="RNA binding fox-1 homolog 1"/>
    <property type="match status" value="1"/>
</dbReference>
<protein>
    <submittedName>
        <fullName evidence="9">RNA binding protein, fox-1, variant 2</fullName>
    </submittedName>
</protein>
<proteinExistence type="predicted"/>
<dbReference type="GO" id="GO:0005737">
    <property type="term" value="C:cytoplasm"/>
    <property type="evidence" value="ECO:0007669"/>
    <property type="project" value="UniProtKB-SubCell"/>
</dbReference>
<dbReference type="Pfam" id="PF00076">
    <property type="entry name" value="RRM_1"/>
    <property type="match status" value="1"/>
</dbReference>
<dbReference type="EMBL" id="AMPZ03000006">
    <property type="protein sequence ID" value="KAH9581523.1"/>
    <property type="molecule type" value="Genomic_DNA"/>
</dbReference>
<feature type="compositionally biased region" description="Low complexity" evidence="8">
    <location>
        <begin position="126"/>
        <end position="153"/>
    </location>
</feature>
<feature type="compositionally biased region" description="Polar residues" evidence="8">
    <location>
        <begin position="25"/>
        <end position="45"/>
    </location>
</feature>
<reference evidence="9" key="3">
    <citation type="submission" date="2021-06" db="EMBL/GenBank/DDBJ databases">
        <title>Chromosome-level genome assembly for S. haematobium.</title>
        <authorList>
            <person name="Stroehlein A.J."/>
        </authorList>
    </citation>
    <scope>NUCLEOTIDE SEQUENCE</scope>
</reference>
<dbReference type="RefSeq" id="XP_035589654.1">
    <property type="nucleotide sequence ID" value="XM_035731897.2"/>
</dbReference>
<evidence type="ECO:0000313" key="10">
    <source>
        <dbReference type="Proteomes" id="UP000471633"/>
    </source>
</evidence>
<sequence length="848" mass="90047">MKKVDDTSVIQSTTFNKSDFPAENVNCNPNPSSSLKRTACQAGSSEDNDDPEYARKVIVLEPEVSSVQQNSEIKLPETIQNTISGPTVTSTSSILNTTTKAVVSNTISSTNNIKPIGTNLQNNYGSSPSVSVHQSRQQQQTSEKTSVTTTPRTSTRRLHVSNIPFRFREADLRSLLGPFGPILDVEIIFNERGSKGFGFVTFMNAADAEKARENLNGHVVMGRKIEVNHATTRVLTKKRTDNAISAGGNKASNFNNQNIGLDNYTSTLASRPRITGTSVGTSNSVVAAAISAAAAVAAMSGSGIVNNHTLNGLCHLPSLHSSNLSGNNLILNQNKSSLSPLTSSTISTVTSTSIPSLSSSVSSSSSAALVNLLKAQHQQQNLAAAATAVALQQHNQLNGTNSQNTQALLAALMLQNLNTPNQLIKQSLSSLSFPLENAVSNLPIQTQPQQSQTTMFNSGNSNNSNNNVNYATNNIGTNSPGLNPLTLLGINNPSMNQSNIGSDLLLNPQHIRSYQMLKQTLGNVNPIIPNNLSLATAPFLASNLNFPTPQIALPLINHSNNGQNLNLFTSSPSSLSSSTPTSIGSAIQLGTNLDLNSNETKLWLASLIGNSNSCIQSDLGIANNNLTNQIYQMYKSNANLNDTTNTTTTTNNSNTLLKVNSLPKTQLNINENKTSSSNTLTDTTNTGISQIHDNRNKNNEHTLTQSLSNSINTTKSSVSNLTNVFSTPGNTLTDANNLVNVGVSSLNPFNFGLTPLTAIPYNPNSYLNGTAAGVLTDLFNSVPIQQQTSSLSNNSALSGFGSANCFWPIIPSVSNLTVPAPSLTTPLVIGSQNLYRNSATTIPRFSTY</sequence>
<reference evidence="9" key="2">
    <citation type="journal article" date="2019" name="Gigascience">
        <title>High-quality Schistosoma haematobium genome achieved by single-molecule and long-range sequencing.</title>
        <authorList>
            <person name="Stroehlein A.J."/>
            <person name="Korhonen P.K."/>
            <person name="Chong T.M."/>
            <person name="Lim Y.L."/>
            <person name="Chan K.G."/>
            <person name="Webster B."/>
            <person name="Rollinson D."/>
            <person name="Brindley P.J."/>
            <person name="Gasser R.B."/>
            <person name="Young N.D."/>
        </authorList>
    </citation>
    <scope>NUCLEOTIDE SEQUENCE</scope>
</reference>
<dbReference type="InterPro" id="IPR035979">
    <property type="entry name" value="RBD_domain_sf"/>
</dbReference>
<evidence type="ECO:0000256" key="3">
    <source>
        <dbReference type="ARBA" id="ARBA00022490"/>
    </source>
</evidence>
<organism evidence="9 10">
    <name type="scientific">Schistosoma haematobium</name>
    <name type="common">Blood fluke</name>
    <dbReference type="NCBI Taxonomy" id="6185"/>
    <lineage>
        <taxon>Eukaryota</taxon>
        <taxon>Metazoa</taxon>
        <taxon>Spiralia</taxon>
        <taxon>Lophotrochozoa</taxon>
        <taxon>Platyhelminthes</taxon>
        <taxon>Trematoda</taxon>
        <taxon>Digenea</taxon>
        <taxon>Strigeidida</taxon>
        <taxon>Schistosomatoidea</taxon>
        <taxon>Schistosomatidae</taxon>
        <taxon>Schistosoma</taxon>
    </lineage>
</organism>
<name>A0A6A5DI72_SCHHA</name>
<dbReference type="GO" id="GO:0008380">
    <property type="term" value="P:RNA splicing"/>
    <property type="evidence" value="ECO:0007669"/>
    <property type="project" value="UniProtKB-KW"/>
</dbReference>
<dbReference type="PROSITE" id="PS50102">
    <property type="entry name" value="RRM"/>
    <property type="match status" value="1"/>
</dbReference>
<evidence type="ECO:0000256" key="5">
    <source>
        <dbReference type="ARBA" id="ARBA00022884"/>
    </source>
</evidence>
<keyword evidence="10" id="KW-1185">Reference proteome</keyword>
<dbReference type="GO" id="GO:0000381">
    <property type="term" value="P:regulation of alternative mRNA splicing, via spliceosome"/>
    <property type="evidence" value="ECO:0007669"/>
    <property type="project" value="InterPro"/>
</dbReference>